<evidence type="ECO:0000313" key="2">
    <source>
        <dbReference type="Proteomes" id="UP000236023"/>
    </source>
</evidence>
<accession>A0A2N8T6I8</accession>
<name>A0A2N8T6I8_STUST</name>
<comment type="caution">
    <text evidence="1">The sequence shown here is derived from an EMBL/GenBank/DDBJ whole genome shotgun (WGS) entry which is preliminary data.</text>
</comment>
<evidence type="ECO:0000313" key="1">
    <source>
        <dbReference type="EMBL" id="PNG10360.1"/>
    </source>
</evidence>
<protein>
    <recommendedName>
        <fullName evidence="3">Lipoprotein</fullName>
    </recommendedName>
</protein>
<dbReference type="InterPro" id="IPR016875">
    <property type="entry name" value="UCP028200"/>
</dbReference>
<dbReference type="AlphaFoldDB" id="A0A2N8T6I8"/>
<gene>
    <name evidence="1" type="ORF">CXK94_03880</name>
</gene>
<organism evidence="1 2">
    <name type="scientific">Stutzerimonas stutzeri</name>
    <name type="common">Pseudomonas stutzeri</name>
    <dbReference type="NCBI Taxonomy" id="316"/>
    <lineage>
        <taxon>Bacteria</taxon>
        <taxon>Pseudomonadati</taxon>
        <taxon>Pseudomonadota</taxon>
        <taxon>Gammaproteobacteria</taxon>
        <taxon>Pseudomonadales</taxon>
        <taxon>Pseudomonadaceae</taxon>
        <taxon>Stutzerimonas</taxon>
    </lineage>
</organism>
<dbReference type="Proteomes" id="UP000236023">
    <property type="component" value="Unassembled WGS sequence"/>
</dbReference>
<dbReference type="EMBL" id="POUT01000002">
    <property type="protein sequence ID" value="PNG10360.1"/>
    <property type="molecule type" value="Genomic_DNA"/>
</dbReference>
<proteinExistence type="predicted"/>
<evidence type="ECO:0008006" key="3">
    <source>
        <dbReference type="Google" id="ProtNLM"/>
    </source>
</evidence>
<dbReference type="PROSITE" id="PS51257">
    <property type="entry name" value="PROKAR_LIPOPROTEIN"/>
    <property type="match status" value="1"/>
</dbReference>
<dbReference type="PIRSF" id="PIRSF028200">
    <property type="entry name" value="UCP028200"/>
    <property type="match status" value="1"/>
</dbReference>
<dbReference type="Pfam" id="PF19795">
    <property type="entry name" value="DUF6279"/>
    <property type="match status" value="1"/>
</dbReference>
<sequence>MRLTGRLFLLTLLGCLLLAGCSRATLVYRNLDLLVPWTLDDYLDLDRSQRSKLRERLGEHLAWHCRTQLPDLLAGLERLRQQSAGGELDRDHLRLHYLEAKQAIHAIAVEITPTATELLRDLDDAQVRELARALDSNRLEHREQYLAPPLERQIRERAERMQERLEHWFGPLDAAQRQRVLAWSHGLGAQNARWLRNREHWQRSLLDALNARGEPGFAARIAQLLQERETLLGEADRTAQRSAEQAALTLLADLHGMADERQREHLQQRLARMRQDFATLDCLP</sequence>
<reference evidence="1 2" key="1">
    <citation type="submission" date="2018-01" db="EMBL/GenBank/DDBJ databases">
        <title>Denitrification phenotypes of diverse strains of Pseudomonas stutzeri.</title>
        <authorList>
            <person name="Milligan D.A."/>
            <person name="Bergaust L."/>
            <person name="Bakken L.R."/>
            <person name="Frostegard A."/>
        </authorList>
    </citation>
    <scope>NUCLEOTIDE SEQUENCE [LARGE SCALE GENOMIC DNA]</scope>
    <source>
        <strain evidence="1 2">24a75</strain>
    </source>
</reference>
<dbReference type="RefSeq" id="WP_102893362.1">
    <property type="nucleotide sequence ID" value="NZ_JAMOHU010000001.1"/>
</dbReference>